<dbReference type="InterPro" id="IPR017946">
    <property type="entry name" value="PLC-like_Pdiesterase_TIM-brl"/>
</dbReference>
<protein>
    <submittedName>
        <fullName evidence="3">Glycerophosphoryl diester phosphodiesterase</fullName>
    </submittedName>
</protein>
<dbReference type="Gene3D" id="3.20.20.190">
    <property type="entry name" value="Phosphatidylinositol (PI) phosphodiesterase"/>
    <property type="match status" value="1"/>
</dbReference>
<dbReference type="EMBL" id="FNOY01000035">
    <property type="protein sequence ID" value="SDY42415.1"/>
    <property type="molecule type" value="Genomic_DNA"/>
</dbReference>
<organism evidence="3 4">
    <name type="scientific">Nitrosomonas halophila</name>
    <dbReference type="NCBI Taxonomy" id="44576"/>
    <lineage>
        <taxon>Bacteria</taxon>
        <taxon>Pseudomonadati</taxon>
        <taxon>Pseudomonadota</taxon>
        <taxon>Betaproteobacteria</taxon>
        <taxon>Nitrosomonadales</taxon>
        <taxon>Nitrosomonadaceae</taxon>
        <taxon>Nitrosomonas</taxon>
    </lineage>
</organism>
<dbReference type="GO" id="GO:0008081">
    <property type="term" value="F:phosphoric diester hydrolase activity"/>
    <property type="evidence" value="ECO:0007669"/>
    <property type="project" value="InterPro"/>
</dbReference>
<reference evidence="3 4" key="1">
    <citation type="submission" date="2016-10" db="EMBL/GenBank/DDBJ databases">
        <authorList>
            <person name="de Groot N.N."/>
        </authorList>
    </citation>
    <scope>NUCLEOTIDE SEQUENCE [LARGE SCALE GENOMIC DNA]</scope>
    <source>
        <strain evidence="3 4">Nm1</strain>
    </source>
</reference>
<accession>A0A1H3JSC0</accession>
<proteinExistence type="predicted"/>
<evidence type="ECO:0000313" key="3">
    <source>
        <dbReference type="EMBL" id="SDY42415.1"/>
    </source>
</evidence>
<dbReference type="RefSeq" id="WP_143032314.1">
    <property type="nucleotide sequence ID" value="NZ_FNOY01000035.1"/>
</dbReference>
<dbReference type="OrthoDB" id="5901192at2"/>
<dbReference type="SUPFAM" id="SSF51695">
    <property type="entry name" value="PLC-like phosphodiesterases"/>
    <property type="match status" value="1"/>
</dbReference>
<sequence>MHSATHPFLRAISGQTAWASLHHKLAQCFLLLCLATPAYAQLCGDCLDILMPKQVYTPSEPITLSLSIAAGEIPENIVDAYVAVVWPDKRISFPMQKPGWLLRDVHEEALILPTHAGMATGQYQIFFVLAKVDTDPLDESNWLAEKRIDLALLPPNRHDVPASLPTAHASELPPVIVHGGGMITGQIYSNSLQALTAAYQAGHRCFEVDFSWTSDGHLVLIHDWMSTYRRFFDQPAGAPTLARFTSLTMKYGLTQMRFEDLISWLSSHPAAMIITDIKDDNLAGLRYIMRHSAGMQYRFIPQIYQPDEYRPARELGFQRLILTLYRANLSDQALLDFVDSHALSAVTMPVNQSLSSNVVAELNQRNVPVYAHTVNQAAFFSYLQSQGIKGIYSDVLLPQD</sequence>
<name>A0A1H3JSC0_9PROT</name>
<dbReference type="Proteomes" id="UP000198640">
    <property type="component" value="Unassembled WGS sequence"/>
</dbReference>
<feature type="signal peptide" evidence="1">
    <location>
        <begin position="1"/>
        <end position="40"/>
    </location>
</feature>
<feature type="chain" id="PRO_5011513140" evidence="1">
    <location>
        <begin position="41"/>
        <end position="400"/>
    </location>
</feature>
<keyword evidence="1" id="KW-0732">Signal</keyword>
<evidence type="ECO:0000313" key="4">
    <source>
        <dbReference type="Proteomes" id="UP000198640"/>
    </source>
</evidence>
<dbReference type="STRING" id="44576.SAMN05421881_10353"/>
<dbReference type="GO" id="GO:0006629">
    <property type="term" value="P:lipid metabolic process"/>
    <property type="evidence" value="ECO:0007669"/>
    <property type="project" value="InterPro"/>
</dbReference>
<feature type="domain" description="GP-PDE" evidence="2">
    <location>
        <begin position="186"/>
        <end position="394"/>
    </location>
</feature>
<evidence type="ECO:0000256" key="1">
    <source>
        <dbReference type="SAM" id="SignalP"/>
    </source>
</evidence>
<dbReference type="InterPro" id="IPR030395">
    <property type="entry name" value="GP_PDE_dom"/>
</dbReference>
<evidence type="ECO:0000259" key="2">
    <source>
        <dbReference type="Pfam" id="PF03009"/>
    </source>
</evidence>
<dbReference type="Pfam" id="PF03009">
    <property type="entry name" value="GDPD"/>
    <property type="match status" value="1"/>
</dbReference>
<dbReference type="AlphaFoldDB" id="A0A1H3JSC0"/>
<gene>
    <name evidence="3" type="ORF">SAMN05421881_10353</name>
</gene>
<keyword evidence="4" id="KW-1185">Reference proteome</keyword>